<dbReference type="AlphaFoldDB" id="A0A4R7HXW1"/>
<comment type="caution">
    <text evidence="2">The sequence shown here is derived from an EMBL/GenBank/DDBJ whole genome shotgun (WGS) entry which is preliminary data.</text>
</comment>
<feature type="compositionally biased region" description="Basic and acidic residues" evidence="1">
    <location>
        <begin position="94"/>
        <end position="114"/>
    </location>
</feature>
<accession>A0A4R7HXW1</accession>
<reference evidence="2 3" key="1">
    <citation type="submission" date="2019-03" db="EMBL/GenBank/DDBJ databases">
        <title>Sequencing the genomes of 1000 actinobacteria strains.</title>
        <authorList>
            <person name="Klenk H.-P."/>
        </authorList>
    </citation>
    <scope>NUCLEOTIDE SEQUENCE [LARGE SCALE GENOMIC DNA]</scope>
    <source>
        <strain evidence="2 3">DSM 18936</strain>
    </source>
</reference>
<name>A0A4R7HXW1_9ACTN</name>
<keyword evidence="3" id="KW-1185">Reference proteome</keyword>
<evidence type="ECO:0000313" key="2">
    <source>
        <dbReference type="EMBL" id="TDT16052.1"/>
    </source>
</evidence>
<proteinExistence type="predicted"/>
<evidence type="ECO:0000313" key="3">
    <source>
        <dbReference type="Proteomes" id="UP000294558"/>
    </source>
</evidence>
<feature type="region of interest" description="Disordered" evidence="1">
    <location>
        <begin position="1"/>
        <end position="44"/>
    </location>
</feature>
<dbReference type="Proteomes" id="UP000294558">
    <property type="component" value="Unassembled WGS sequence"/>
</dbReference>
<sequence>MRTPTGPTDAGVTVPPSGQRRDVRWSSSSRRSPSRRSWSRRSWSWTSSSSVPRVRWAGSRGRRVPVSMLRSGCSPRHGRSGPRPHAMSLAAAGHADHDGTDGHHPTARTTEHPTRSVLGGCGPRSWTGAAEKRGGLPGVGFSAAEVRDLGRVPVYSVAGCRCVGFSVVVGLGSGTGAAEKGGGSGCGVLGGCGPRFRTTATEIVVGMAHRRDLSECRCELPHVCAAALPGCCRRRGSSVLGTRRSPGTRPGLRVRSH</sequence>
<organism evidence="2 3">
    <name type="scientific">Ilumatobacter fluminis</name>
    <dbReference type="NCBI Taxonomy" id="467091"/>
    <lineage>
        <taxon>Bacteria</taxon>
        <taxon>Bacillati</taxon>
        <taxon>Actinomycetota</taxon>
        <taxon>Acidimicrobiia</taxon>
        <taxon>Acidimicrobiales</taxon>
        <taxon>Ilumatobacteraceae</taxon>
        <taxon>Ilumatobacter</taxon>
    </lineage>
</organism>
<protein>
    <submittedName>
        <fullName evidence="2">Uncharacterized protein</fullName>
    </submittedName>
</protein>
<dbReference type="EMBL" id="SOAU01000001">
    <property type="protein sequence ID" value="TDT16052.1"/>
    <property type="molecule type" value="Genomic_DNA"/>
</dbReference>
<evidence type="ECO:0000256" key="1">
    <source>
        <dbReference type="SAM" id="MobiDB-lite"/>
    </source>
</evidence>
<gene>
    <name evidence="2" type="ORF">BDK89_1634</name>
</gene>
<feature type="region of interest" description="Disordered" evidence="1">
    <location>
        <begin position="67"/>
        <end position="122"/>
    </location>
</feature>